<sequence length="197" mass="22985">MGRFWEKKTERIRKSEAQIKAALEEIERGRSIREVASLLGFSKSSLQRYWDKRKQFATIAGFQSQRNFVPKQVFTTEQETMLENYLVKSSEMFYGLTNEQTRKVAYQYAVAVKSGNIPETWHTDEIAGREWLVGFMSRHKKLTLRKPESTSLGRAACFNQANLDAFYNNLREVYQQHSFLPQDIWNVDETGVTTLHS</sequence>
<dbReference type="eggNOG" id="KOG3105">
    <property type="taxonomic scope" value="Eukaryota"/>
</dbReference>
<dbReference type="VEuPathDB" id="VectorBase:RPRC012521"/>
<reference evidence="2" key="1">
    <citation type="submission" date="2015-05" db="UniProtKB">
        <authorList>
            <consortium name="EnsemblMetazoa"/>
        </authorList>
    </citation>
    <scope>IDENTIFICATION</scope>
</reference>
<evidence type="ECO:0000256" key="1">
    <source>
        <dbReference type="ARBA" id="ARBA00004123"/>
    </source>
</evidence>
<dbReference type="Proteomes" id="UP000015103">
    <property type="component" value="Unassembled WGS sequence"/>
</dbReference>
<evidence type="ECO:0000313" key="2">
    <source>
        <dbReference type="EnsemblMetazoa" id="RPRC012521-PA"/>
    </source>
</evidence>
<evidence type="ECO:0000313" key="3">
    <source>
        <dbReference type="Proteomes" id="UP000015103"/>
    </source>
</evidence>
<dbReference type="AlphaFoldDB" id="T1I899"/>
<dbReference type="EnsemblMetazoa" id="RPRC012521-RA">
    <property type="protein sequence ID" value="RPRC012521-PA"/>
    <property type="gene ID" value="RPRC012521"/>
</dbReference>
<dbReference type="GO" id="GO:0005634">
    <property type="term" value="C:nucleus"/>
    <property type="evidence" value="ECO:0007669"/>
    <property type="project" value="UniProtKB-SubCell"/>
</dbReference>
<dbReference type="HOGENOM" id="CLU_013929_11_0_1"/>
<dbReference type="EMBL" id="ACPB03023579">
    <property type="status" value="NOT_ANNOTATED_CDS"/>
    <property type="molecule type" value="Genomic_DNA"/>
</dbReference>
<proteinExistence type="predicted"/>
<dbReference type="OMA" id="PSWRDNK"/>
<dbReference type="InterPro" id="IPR009057">
    <property type="entry name" value="Homeodomain-like_sf"/>
</dbReference>
<organism evidence="2 3">
    <name type="scientific">Rhodnius prolixus</name>
    <name type="common">Triatomid bug</name>
    <dbReference type="NCBI Taxonomy" id="13249"/>
    <lineage>
        <taxon>Eukaryota</taxon>
        <taxon>Metazoa</taxon>
        <taxon>Ecdysozoa</taxon>
        <taxon>Arthropoda</taxon>
        <taxon>Hexapoda</taxon>
        <taxon>Insecta</taxon>
        <taxon>Pterygota</taxon>
        <taxon>Neoptera</taxon>
        <taxon>Paraneoptera</taxon>
        <taxon>Hemiptera</taxon>
        <taxon>Heteroptera</taxon>
        <taxon>Panheteroptera</taxon>
        <taxon>Cimicomorpha</taxon>
        <taxon>Reduviidae</taxon>
        <taxon>Triatominae</taxon>
        <taxon>Rhodnius</taxon>
    </lineage>
</organism>
<dbReference type="SUPFAM" id="SSF46689">
    <property type="entry name" value="Homeodomain-like"/>
    <property type="match status" value="1"/>
</dbReference>
<accession>T1I899</accession>
<comment type="subcellular location">
    <subcellularLocation>
        <location evidence="1">Nucleus</location>
    </subcellularLocation>
</comment>
<protein>
    <submittedName>
        <fullName evidence="2">Uncharacterized protein</fullName>
    </submittedName>
</protein>
<name>T1I899_RHOPR</name>
<keyword evidence="3" id="KW-1185">Reference proteome</keyword>
<dbReference type="InParanoid" id="T1I899"/>